<feature type="compositionally biased region" description="Basic and acidic residues" evidence="1">
    <location>
        <begin position="77"/>
        <end position="93"/>
    </location>
</feature>
<name>A0A4Y2FEI0_ARAVE</name>
<sequence>MVDNGIIEESSGLGLRLLCLLKERWINSILCKDLQETKRNWSKKDSYPATNRRHLDALNGSQRFYDTDLKSGYCVEVRPEDRERQPSPPDKDFGTYNALRLATPRQHFERLRRQYYVDYRLKPA</sequence>
<dbReference type="EMBL" id="BGPR01000874">
    <property type="protein sequence ID" value="GBM38659.1"/>
    <property type="molecule type" value="Genomic_DNA"/>
</dbReference>
<comment type="caution">
    <text evidence="2">The sequence shown here is derived from an EMBL/GenBank/DDBJ whole genome shotgun (WGS) entry which is preliminary data.</text>
</comment>
<evidence type="ECO:0000256" key="1">
    <source>
        <dbReference type="SAM" id="MobiDB-lite"/>
    </source>
</evidence>
<accession>A0A4Y2FEI0</accession>
<gene>
    <name evidence="2" type="ORF">AVEN_37455_1</name>
</gene>
<evidence type="ECO:0000313" key="2">
    <source>
        <dbReference type="EMBL" id="GBM38659.1"/>
    </source>
</evidence>
<organism evidence="2 3">
    <name type="scientific">Araneus ventricosus</name>
    <name type="common">Orbweaver spider</name>
    <name type="synonym">Epeira ventricosa</name>
    <dbReference type="NCBI Taxonomy" id="182803"/>
    <lineage>
        <taxon>Eukaryota</taxon>
        <taxon>Metazoa</taxon>
        <taxon>Ecdysozoa</taxon>
        <taxon>Arthropoda</taxon>
        <taxon>Chelicerata</taxon>
        <taxon>Arachnida</taxon>
        <taxon>Araneae</taxon>
        <taxon>Araneomorphae</taxon>
        <taxon>Entelegynae</taxon>
        <taxon>Araneoidea</taxon>
        <taxon>Araneidae</taxon>
        <taxon>Araneus</taxon>
    </lineage>
</organism>
<dbReference type="Proteomes" id="UP000499080">
    <property type="component" value="Unassembled WGS sequence"/>
</dbReference>
<feature type="region of interest" description="Disordered" evidence="1">
    <location>
        <begin position="77"/>
        <end position="96"/>
    </location>
</feature>
<dbReference type="AlphaFoldDB" id="A0A4Y2FEI0"/>
<keyword evidence="3" id="KW-1185">Reference proteome</keyword>
<reference evidence="2 3" key="1">
    <citation type="journal article" date="2019" name="Sci. Rep.">
        <title>Orb-weaving spider Araneus ventricosus genome elucidates the spidroin gene catalogue.</title>
        <authorList>
            <person name="Kono N."/>
            <person name="Nakamura H."/>
            <person name="Ohtoshi R."/>
            <person name="Moran D.A.P."/>
            <person name="Shinohara A."/>
            <person name="Yoshida Y."/>
            <person name="Fujiwara M."/>
            <person name="Mori M."/>
            <person name="Tomita M."/>
            <person name="Arakawa K."/>
        </authorList>
    </citation>
    <scope>NUCLEOTIDE SEQUENCE [LARGE SCALE GENOMIC DNA]</scope>
</reference>
<protein>
    <submittedName>
        <fullName evidence="2">Uncharacterized protein</fullName>
    </submittedName>
</protein>
<proteinExistence type="predicted"/>
<evidence type="ECO:0000313" key="3">
    <source>
        <dbReference type="Proteomes" id="UP000499080"/>
    </source>
</evidence>